<dbReference type="AlphaFoldDB" id="A0A6F8XL21"/>
<reference evidence="1 2" key="1">
    <citation type="submission" date="2020-03" db="EMBL/GenBank/DDBJ databases">
        <title>Whole genome shotgun sequence of Phytohabitans flavus NBRC 107702.</title>
        <authorList>
            <person name="Komaki H."/>
            <person name="Tamura T."/>
        </authorList>
    </citation>
    <scope>NUCLEOTIDE SEQUENCE [LARGE SCALE GENOMIC DNA]</scope>
    <source>
        <strain evidence="1 2">NBRC 107702</strain>
    </source>
</reference>
<reference evidence="1 2" key="2">
    <citation type="submission" date="2020-03" db="EMBL/GenBank/DDBJ databases">
        <authorList>
            <person name="Ichikawa N."/>
            <person name="Kimura A."/>
            <person name="Kitahashi Y."/>
            <person name="Uohara A."/>
        </authorList>
    </citation>
    <scope>NUCLEOTIDE SEQUENCE [LARGE SCALE GENOMIC DNA]</scope>
    <source>
        <strain evidence="1 2">NBRC 107702</strain>
    </source>
</reference>
<evidence type="ECO:0000313" key="1">
    <source>
        <dbReference type="EMBL" id="BCB74503.1"/>
    </source>
</evidence>
<protein>
    <submittedName>
        <fullName evidence="1">Uncharacterized protein</fullName>
    </submittedName>
</protein>
<proteinExistence type="predicted"/>
<organism evidence="1 2">
    <name type="scientific">Phytohabitans flavus</name>
    <dbReference type="NCBI Taxonomy" id="1076124"/>
    <lineage>
        <taxon>Bacteria</taxon>
        <taxon>Bacillati</taxon>
        <taxon>Actinomycetota</taxon>
        <taxon>Actinomycetes</taxon>
        <taxon>Micromonosporales</taxon>
        <taxon>Micromonosporaceae</taxon>
    </lineage>
</organism>
<dbReference type="Proteomes" id="UP000502508">
    <property type="component" value="Chromosome"/>
</dbReference>
<keyword evidence="2" id="KW-1185">Reference proteome</keyword>
<sequence length="87" mass="10287">MHWIQAWAAANGDLDLLEEAAEVLLAWDAHWDRWQPQREIRAWMATLHGEPAAVVARLLRRNPDAARHFTELNENRRVDERIRRAVR</sequence>
<gene>
    <name evidence="1" type="ORF">Pflav_009130</name>
</gene>
<dbReference type="RefSeq" id="WP_173033911.1">
    <property type="nucleotide sequence ID" value="NZ_AP022870.1"/>
</dbReference>
<dbReference type="KEGG" id="pfla:Pflav_009130"/>
<accession>A0A6F8XL21</accession>
<name>A0A6F8XL21_9ACTN</name>
<dbReference type="EMBL" id="AP022870">
    <property type="protein sequence ID" value="BCB74503.1"/>
    <property type="molecule type" value="Genomic_DNA"/>
</dbReference>
<evidence type="ECO:0000313" key="2">
    <source>
        <dbReference type="Proteomes" id="UP000502508"/>
    </source>
</evidence>